<gene>
    <name evidence="1" type="ORF">FBUS_10820</name>
</gene>
<accession>A0A8E0S8S0</accession>
<evidence type="ECO:0000313" key="1">
    <source>
        <dbReference type="EMBL" id="KAA0200031.1"/>
    </source>
</evidence>
<dbReference type="EMBL" id="LUCM01000777">
    <property type="protein sequence ID" value="KAA0200031.1"/>
    <property type="molecule type" value="Genomic_DNA"/>
</dbReference>
<evidence type="ECO:0000313" key="2">
    <source>
        <dbReference type="Proteomes" id="UP000728185"/>
    </source>
</evidence>
<dbReference type="Proteomes" id="UP000728185">
    <property type="component" value="Unassembled WGS sequence"/>
</dbReference>
<keyword evidence="2" id="KW-1185">Reference proteome</keyword>
<name>A0A8E0S8S0_9TREM</name>
<proteinExistence type="predicted"/>
<comment type="caution">
    <text evidence="1">The sequence shown here is derived from an EMBL/GenBank/DDBJ whole genome shotgun (WGS) entry which is preliminary data.</text>
</comment>
<sequence length="54" mass="6470">MQIRDMRRATSVLFQWENHQLLQHVDFSGTLVVKFYPLKQRYPHAIESASRLLL</sequence>
<dbReference type="AlphaFoldDB" id="A0A8E0S8S0"/>
<reference evidence="1" key="1">
    <citation type="submission" date="2019-05" db="EMBL/GenBank/DDBJ databases">
        <title>Annotation for the trematode Fasciolopsis buski.</title>
        <authorList>
            <person name="Choi Y.-J."/>
        </authorList>
    </citation>
    <scope>NUCLEOTIDE SEQUENCE</scope>
    <source>
        <strain evidence="1">HT</strain>
        <tissue evidence="1">Whole worm</tissue>
    </source>
</reference>
<protein>
    <submittedName>
        <fullName evidence="1">Uncharacterized protein</fullName>
    </submittedName>
</protein>
<organism evidence="1 2">
    <name type="scientific">Fasciolopsis buskii</name>
    <dbReference type="NCBI Taxonomy" id="27845"/>
    <lineage>
        <taxon>Eukaryota</taxon>
        <taxon>Metazoa</taxon>
        <taxon>Spiralia</taxon>
        <taxon>Lophotrochozoa</taxon>
        <taxon>Platyhelminthes</taxon>
        <taxon>Trematoda</taxon>
        <taxon>Digenea</taxon>
        <taxon>Plagiorchiida</taxon>
        <taxon>Echinostomata</taxon>
        <taxon>Echinostomatoidea</taxon>
        <taxon>Fasciolidae</taxon>
        <taxon>Fasciolopsis</taxon>
    </lineage>
</organism>